<dbReference type="EMBL" id="LLXH01000697">
    <property type="protein sequence ID" value="PKC63828.1"/>
    <property type="molecule type" value="Genomic_DNA"/>
</dbReference>
<keyword evidence="1" id="KW-1133">Transmembrane helix</keyword>
<dbReference type="VEuPathDB" id="FungiDB:RhiirA1_232361"/>
<organism evidence="2 3">
    <name type="scientific">Rhizophagus irregularis</name>
    <dbReference type="NCBI Taxonomy" id="588596"/>
    <lineage>
        <taxon>Eukaryota</taxon>
        <taxon>Fungi</taxon>
        <taxon>Fungi incertae sedis</taxon>
        <taxon>Mucoromycota</taxon>
        <taxon>Glomeromycotina</taxon>
        <taxon>Glomeromycetes</taxon>
        <taxon>Glomerales</taxon>
        <taxon>Glomeraceae</taxon>
        <taxon>Rhizophagus</taxon>
    </lineage>
</organism>
<keyword evidence="1" id="KW-0812">Transmembrane</keyword>
<dbReference type="AlphaFoldDB" id="A0A2N0RKK6"/>
<proteinExistence type="predicted"/>
<name>A0A2N0RKK6_9GLOM</name>
<comment type="caution">
    <text evidence="2">The sequence shown here is derived from an EMBL/GenBank/DDBJ whole genome shotgun (WGS) entry which is preliminary data.</text>
</comment>
<dbReference type="Proteomes" id="UP000232688">
    <property type="component" value="Unassembled WGS sequence"/>
</dbReference>
<evidence type="ECO:0000313" key="3">
    <source>
        <dbReference type="Proteomes" id="UP000232688"/>
    </source>
</evidence>
<sequence>MITYVYHHTRLANILNYFPLYLHTSQFPNRSDLYRSNFNFFLLEVNYILILAVLNYIMGLVNSKSQGTVHYPDTKSETSKSRIAIIPMTLHKLYC</sequence>
<reference evidence="2 3" key="1">
    <citation type="submission" date="2017-10" db="EMBL/GenBank/DDBJ databases">
        <title>Extensive intraspecific genome diversity in a model arbuscular mycorrhizal fungus.</title>
        <authorList>
            <person name="Chen E.C.H."/>
            <person name="Morin E."/>
            <person name="Baudet D."/>
            <person name="Noel J."/>
            <person name="Ndikumana S."/>
            <person name="Charron P."/>
            <person name="St-Onge C."/>
            <person name="Giorgi J."/>
            <person name="Grigoriev I.V."/>
            <person name="Roux C."/>
            <person name="Martin F.M."/>
            <person name="Corradi N."/>
        </authorList>
    </citation>
    <scope>NUCLEOTIDE SEQUENCE [LARGE SCALE GENOMIC DNA]</scope>
    <source>
        <strain evidence="2 3">A1</strain>
    </source>
</reference>
<reference evidence="2 3" key="2">
    <citation type="submission" date="2017-10" db="EMBL/GenBank/DDBJ databases">
        <title>Genome analyses suggest a sexual origin of heterokaryosis in a supposedly ancient asexual fungus.</title>
        <authorList>
            <person name="Corradi N."/>
            <person name="Sedzielewska K."/>
            <person name="Noel J."/>
            <person name="Charron P."/>
            <person name="Farinelli L."/>
            <person name="Marton T."/>
            <person name="Kruger M."/>
            <person name="Pelin A."/>
            <person name="Brachmann A."/>
            <person name="Corradi N."/>
        </authorList>
    </citation>
    <scope>NUCLEOTIDE SEQUENCE [LARGE SCALE GENOMIC DNA]</scope>
    <source>
        <strain evidence="2 3">A1</strain>
    </source>
</reference>
<protein>
    <submittedName>
        <fullName evidence="2">Uncharacterized protein</fullName>
    </submittedName>
</protein>
<accession>A0A2N0RKK6</accession>
<keyword evidence="1" id="KW-0472">Membrane</keyword>
<evidence type="ECO:0000313" key="2">
    <source>
        <dbReference type="EMBL" id="PKC63828.1"/>
    </source>
</evidence>
<feature type="transmembrane region" description="Helical" evidence="1">
    <location>
        <begin position="38"/>
        <end position="57"/>
    </location>
</feature>
<gene>
    <name evidence="2" type="ORF">RhiirA1_232361</name>
</gene>
<evidence type="ECO:0000256" key="1">
    <source>
        <dbReference type="SAM" id="Phobius"/>
    </source>
</evidence>